<sequence>MQTGAWFAEGIEVGSYAYDSAHDSATQQDYADFDYPDVSYERFEALIGGPGAPPARKPEGAAPAARPERPQVVSPAPPLAARPARREVRAEPPRQPSTPEGRAAAARRARQQISHNTALRLLRTSAPVKMHVVYTNAGGAVLQSEGLEGFMPLMMMDAAHTAEVMLAERELLRDNPLPIAMDIREVQSQVLRRAMMVLLHREVTAYVYKVDLASYSIILSEQPPDQHESGTLLVPHEARHILLQNLRETVDTTVHRVMQAGAVLEFDVEVIRDDVQTIYGIVPREEVSWDATQSPGDVVQPGQSVRAKIIGVDLMRGRVFLSLKQTQQDPLLQSLDSFMQQQASVDAGSYDSGLQTKLGNLPEVDAICAALNSHPDIESAAAGRRLQGRASAPELQVFLARAMPNSSAPAEAPSTAASAASAQTGAALNQEDTQGGFPLAAALPGPQDAQEYELLARVGIDVQDIHVRSRLDREAMKAVLSGIVAALGPAS</sequence>
<evidence type="ECO:0000259" key="2">
    <source>
        <dbReference type="PROSITE" id="PS50126"/>
    </source>
</evidence>
<dbReference type="InterPro" id="IPR012340">
    <property type="entry name" value="NA-bd_OB-fold"/>
</dbReference>
<name>A0AAW1PNA3_9CHLO</name>
<organism evidence="3 4">
    <name type="scientific">[Myrmecia] bisecta</name>
    <dbReference type="NCBI Taxonomy" id="41462"/>
    <lineage>
        <taxon>Eukaryota</taxon>
        <taxon>Viridiplantae</taxon>
        <taxon>Chlorophyta</taxon>
        <taxon>core chlorophytes</taxon>
        <taxon>Trebouxiophyceae</taxon>
        <taxon>Trebouxiales</taxon>
        <taxon>Trebouxiaceae</taxon>
        <taxon>Myrmecia</taxon>
    </lineage>
</organism>
<dbReference type="CDD" id="cd00164">
    <property type="entry name" value="S1_like"/>
    <property type="match status" value="1"/>
</dbReference>
<accession>A0AAW1PNA3</accession>
<evidence type="ECO:0000313" key="3">
    <source>
        <dbReference type="EMBL" id="KAK9811270.1"/>
    </source>
</evidence>
<dbReference type="InterPro" id="IPR003029">
    <property type="entry name" value="S1_domain"/>
</dbReference>
<dbReference type="PROSITE" id="PS50126">
    <property type="entry name" value="S1"/>
    <property type="match status" value="1"/>
</dbReference>
<dbReference type="Gene3D" id="2.40.50.140">
    <property type="entry name" value="Nucleic acid-binding proteins"/>
    <property type="match status" value="1"/>
</dbReference>
<dbReference type="EMBL" id="JALJOR010000009">
    <property type="protein sequence ID" value="KAK9811270.1"/>
    <property type="molecule type" value="Genomic_DNA"/>
</dbReference>
<dbReference type="Proteomes" id="UP001489004">
    <property type="component" value="Unassembled WGS sequence"/>
</dbReference>
<feature type="domain" description="S1 motif" evidence="2">
    <location>
        <begin position="247"/>
        <end position="324"/>
    </location>
</feature>
<dbReference type="SMART" id="SM00316">
    <property type="entry name" value="S1"/>
    <property type="match status" value="2"/>
</dbReference>
<dbReference type="InterPro" id="IPR052757">
    <property type="entry name" value="Ribosomal_protein_S1"/>
</dbReference>
<dbReference type="Pfam" id="PF00575">
    <property type="entry name" value="S1"/>
    <property type="match status" value="1"/>
</dbReference>
<gene>
    <name evidence="3" type="ORF">WJX72_000980</name>
</gene>
<evidence type="ECO:0000313" key="4">
    <source>
        <dbReference type="Proteomes" id="UP001489004"/>
    </source>
</evidence>
<dbReference type="AlphaFoldDB" id="A0AAW1PNA3"/>
<dbReference type="PANTHER" id="PTHR47559:SF1">
    <property type="entry name" value="OS03G0844900 PROTEIN"/>
    <property type="match status" value="1"/>
</dbReference>
<protein>
    <recommendedName>
        <fullName evidence="2">S1 motif domain-containing protein</fullName>
    </recommendedName>
</protein>
<feature type="region of interest" description="Disordered" evidence="1">
    <location>
        <begin position="404"/>
        <end position="428"/>
    </location>
</feature>
<dbReference type="PANTHER" id="PTHR47559">
    <property type="entry name" value="OS03G0844900 PROTEIN"/>
    <property type="match status" value="1"/>
</dbReference>
<proteinExistence type="predicted"/>
<reference evidence="3 4" key="1">
    <citation type="journal article" date="2024" name="Nat. Commun.">
        <title>Phylogenomics reveals the evolutionary origins of lichenization in chlorophyte algae.</title>
        <authorList>
            <person name="Puginier C."/>
            <person name="Libourel C."/>
            <person name="Otte J."/>
            <person name="Skaloud P."/>
            <person name="Haon M."/>
            <person name="Grisel S."/>
            <person name="Petersen M."/>
            <person name="Berrin J.G."/>
            <person name="Delaux P.M."/>
            <person name="Dal Grande F."/>
            <person name="Keller J."/>
        </authorList>
    </citation>
    <scope>NUCLEOTIDE SEQUENCE [LARGE SCALE GENOMIC DNA]</scope>
    <source>
        <strain evidence="3 4">SAG 2043</strain>
    </source>
</reference>
<feature type="region of interest" description="Disordered" evidence="1">
    <location>
        <begin position="46"/>
        <end position="110"/>
    </location>
</feature>
<feature type="compositionally biased region" description="Low complexity" evidence="1">
    <location>
        <begin position="406"/>
        <end position="427"/>
    </location>
</feature>
<keyword evidence="4" id="KW-1185">Reference proteome</keyword>
<evidence type="ECO:0000256" key="1">
    <source>
        <dbReference type="SAM" id="MobiDB-lite"/>
    </source>
</evidence>
<comment type="caution">
    <text evidence="3">The sequence shown here is derived from an EMBL/GenBank/DDBJ whole genome shotgun (WGS) entry which is preliminary data.</text>
</comment>
<dbReference type="GO" id="GO:0003676">
    <property type="term" value="F:nucleic acid binding"/>
    <property type="evidence" value="ECO:0007669"/>
    <property type="project" value="InterPro"/>
</dbReference>
<dbReference type="SUPFAM" id="SSF50249">
    <property type="entry name" value="Nucleic acid-binding proteins"/>
    <property type="match status" value="1"/>
</dbReference>